<dbReference type="PROSITE" id="PS50015">
    <property type="entry name" value="SAP_B"/>
    <property type="match status" value="1"/>
</dbReference>
<dbReference type="Proteomes" id="UP000036681">
    <property type="component" value="Unplaced"/>
</dbReference>
<dbReference type="SUPFAM" id="SSF47862">
    <property type="entry name" value="Saposin"/>
    <property type="match status" value="1"/>
</dbReference>
<name>A0A0M3I3D1_ASCLU</name>
<evidence type="ECO:0000313" key="4">
    <source>
        <dbReference type="Proteomes" id="UP000036681"/>
    </source>
</evidence>
<feature type="signal peptide" evidence="2">
    <location>
        <begin position="1"/>
        <end position="18"/>
    </location>
</feature>
<organism evidence="4 5">
    <name type="scientific">Ascaris lumbricoides</name>
    <name type="common">Giant roundworm</name>
    <dbReference type="NCBI Taxonomy" id="6252"/>
    <lineage>
        <taxon>Eukaryota</taxon>
        <taxon>Metazoa</taxon>
        <taxon>Ecdysozoa</taxon>
        <taxon>Nematoda</taxon>
        <taxon>Chromadorea</taxon>
        <taxon>Rhabditida</taxon>
        <taxon>Spirurina</taxon>
        <taxon>Ascaridomorpha</taxon>
        <taxon>Ascaridoidea</taxon>
        <taxon>Ascarididae</taxon>
        <taxon>Ascaris</taxon>
    </lineage>
</organism>
<reference evidence="5" key="1">
    <citation type="submission" date="2017-02" db="UniProtKB">
        <authorList>
            <consortium name="WormBaseParasite"/>
        </authorList>
    </citation>
    <scope>IDENTIFICATION</scope>
</reference>
<dbReference type="AlphaFoldDB" id="A0A0M3I3D1"/>
<evidence type="ECO:0000313" key="5">
    <source>
        <dbReference type="WBParaSite" id="ALUE_0001113301-mRNA-1"/>
    </source>
</evidence>
<evidence type="ECO:0000256" key="1">
    <source>
        <dbReference type="ARBA" id="ARBA00023157"/>
    </source>
</evidence>
<dbReference type="InterPro" id="IPR008139">
    <property type="entry name" value="SaposinB_dom"/>
</dbReference>
<dbReference type="InterPro" id="IPR011001">
    <property type="entry name" value="Saposin-like"/>
</dbReference>
<feature type="chain" id="PRO_5005656576" evidence="2">
    <location>
        <begin position="19"/>
        <end position="99"/>
    </location>
</feature>
<dbReference type="Gene3D" id="1.10.225.10">
    <property type="entry name" value="Saposin-like"/>
    <property type="match status" value="1"/>
</dbReference>
<keyword evidence="2" id="KW-0732">Signal</keyword>
<evidence type="ECO:0000256" key="2">
    <source>
        <dbReference type="SAM" id="SignalP"/>
    </source>
</evidence>
<keyword evidence="1" id="KW-1015">Disulfide bond</keyword>
<dbReference type="SMART" id="SM00741">
    <property type="entry name" value="SapB"/>
    <property type="match status" value="1"/>
</dbReference>
<dbReference type="WBParaSite" id="ALUE_0001113301-mRNA-1">
    <property type="protein sequence ID" value="ALUE_0001113301-mRNA-1"/>
    <property type="gene ID" value="ALUE_0001113301"/>
</dbReference>
<protein>
    <submittedName>
        <fullName evidence="5">Saposin B-type domain-containing protein</fullName>
    </submittedName>
</protein>
<keyword evidence="4" id="KW-1185">Reference proteome</keyword>
<feature type="domain" description="Saposin B-type" evidence="3">
    <location>
        <begin position="21"/>
        <end position="99"/>
    </location>
</feature>
<accession>A0A0M3I3D1</accession>
<sequence>MRTTVLFVALLVAAFARSKGPNIMCGLCEVFAAVLEGKFERSDKDIGKHITNICAFLADGNKKAEAKCNEVFSDEFTNMAKNFISSNVSDHVCKRLALC</sequence>
<proteinExistence type="predicted"/>
<evidence type="ECO:0000259" key="3">
    <source>
        <dbReference type="PROSITE" id="PS50015"/>
    </source>
</evidence>